<feature type="region of interest" description="Disordered" evidence="1">
    <location>
        <begin position="23"/>
        <end position="65"/>
    </location>
</feature>
<evidence type="ECO:0000256" key="1">
    <source>
        <dbReference type="SAM" id="MobiDB-lite"/>
    </source>
</evidence>
<comment type="caution">
    <text evidence="2">The sequence shown here is derived from an EMBL/GenBank/DDBJ whole genome shotgun (WGS) entry which is preliminary data.</text>
</comment>
<feature type="compositionally biased region" description="Pro residues" evidence="1">
    <location>
        <begin position="48"/>
        <end position="65"/>
    </location>
</feature>
<protein>
    <submittedName>
        <fullName evidence="2">Uncharacterized protein</fullName>
    </submittedName>
</protein>
<reference evidence="3" key="1">
    <citation type="journal article" date="2019" name="Int. J. Syst. Evol. Microbiol.">
        <title>The Global Catalogue of Microorganisms (GCM) 10K type strain sequencing project: providing services to taxonomists for standard genome sequencing and annotation.</title>
        <authorList>
            <consortium name="The Broad Institute Genomics Platform"/>
            <consortium name="The Broad Institute Genome Sequencing Center for Infectious Disease"/>
            <person name="Wu L."/>
            <person name="Ma J."/>
        </authorList>
    </citation>
    <scope>NUCLEOTIDE SEQUENCE [LARGE SCALE GENOMIC DNA]</scope>
    <source>
        <strain evidence="3">CCUG 59778</strain>
    </source>
</reference>
<dbReference type="RefSeq" id="WP_378251133.1">
    <property type="nucleotide sequence ID" value="NZ_JBHSKF010000023.1"/>
</dbReference>
<organism evidence="2 3">
    <name type="scientific">Actinokineospora guangxiensis</name>
    <dbReference type="NCBI Taxonomy" id="1490288"/>
    <lineage>
        <taxon>Bacteria</taxon>
        <taxon>Bacillati</taxon>
        <taxon>Actinomycetota</taxon>
        <taxon>Actinomycetes</taxon>
        <taxon>Pseudonocardiales</taxon>
        <taxon>Pseudonocardiaceae</taxon>
        <taxon>Actinokineospora</taxon>
    </lineage>
</organism>
<dbReference type="PROSITE" id="PS51257">
    <property type="entry name" value="PROKAR_LIPOPROTEIN"/>
    <property type="match status" value="1"/>
</dbReference>
<dbReference type="Proteomes" id="UP001596157">
    <property type="component" value="Unassembled WGS sequence"/>
</dbReference>
<gene>
    <name evidence="2" type="ORF">ACFPM7_29555</name>
</gene>
<keyword evidence="3" id="KW-1185">Reference proteome</keyword>
<name>A0ABW0EWD9_9PSEU</name>
<sequence>MTLRPVGAALALLLLAGCGVGTEDRPRVITGVPVPETASTPEVTNRPHSPPLTPPSGPPTAPQTT</sequence>
<proteinExistence type="predicted"/>
<evidence type="ECO:0000313" key="3">
    <source>
        <dbReference type="Proteomes" id="UP001596157"/>
    </source>
</evidence>
<evidence type="ECO:0000313" key="2">
    <source>
        <dbReference type="EMBL" id="MFC5291217.1"/>
    </source>
</evidence>
<dbReference type="EMBL" id="JBHSKF010000023">
    <property type="protein sequence ID" value="MFC5291217.1"/>
    <property type="molecule type" value="Genomic_DNA"/>
</dbReference>
<accession>A0ABW0EWD9</accession>